<gene>
    <name evidence="3" type="ORF">H8923_01945</name>
</gene>
<dbReference type="PANTHER" id="PTHR30006">
    <property type="entry name" value="THIAMINE-BINDING PERIPLASMIC PROTEIN-RELATED"/>
    <property type="match status" value="1"/>
</dbReference>
<dbReference type="Proteomes" id="UP000609849">
    <property type="component" value="Unassembled WGS sequence"/>
</dbReference>
<dbReference type="Gene3D" id="3.40.190.10">
    <property type="entry name" value="Periplasmic binding protein-like II"/>
    <property type="match status" value="2"/>
</dbReference>
<reference evidence="3 4" key="1">
    <citation type="submission" date="2020-08" db="EMBL/GenBank/DDBJ databases">
        <authorList>
            <person name="Liu C."/>
            <person name="Sun Q."/>
        </authorList>
    </citation>
    <scope>NUCLEOTIDE SEQUENCE [LARGE SCALE GENOMIC DNA]</scope>
    <source>
        <strain evidence="3 4">NSJ-18</strain>
    </source>
</reference>
<evidence type="ECO:0000256" key="1">
    <source>
        <dbReference type="ARBA" id="ARBA00022729"/>
    </source>
</evidence>
<evidence type="ECO:0000256" key="2">
    <source>
        <dbReference type="SAM" id="MobiDB-lite"/>
    </source>
</evidence>
<name>A0ABR7JLN1_9FIRM</name>
<evidence type="ECO:0000313" key="3">
    <source>
        <dbReference type="EMBL" id="MBC5995511.1"/>
    </source>
</evidence>
<accession>A0ABR7JLN1</accession>
<evidence type="ECO:0000313" key="4">
    <source>
        <dbReference type="Proteomes" id="UP000609849"/>
    </source>
</evidence>
<dbReference type="EMBL" id="JACRWE010000001">
    <property type="protein sequence ID" value="MBC5995511.1"/>
    <property type="molecule type" value="Genomic_DNA"/>
</dbReference>
<feature type="region of interest" description="Disordered" evidence="2">
    <location>
        <begin position="1"/>
        <end position="21"/>
    </location>
</feature>
<dbReference type="PANTHER" id="PTHR30006:SF2">
    <property type="entry name" value="ABC TRANSPORTER SUBSTRATE-BINDING PROTEIN"/>
    <property type="match status" value="1"/>
</dbReference>
<protein>
    <submittedName>
        <fullName evidence="3">ABC transporter substrate-binding protein</fullName>
    </submittedName>
</protein>
<organism evidence="3 4">
    <name type="scientific">Romboutsia faecis</name>
    <dbReference type="NCBI Taxonomy" id="2764597"/>
    <lineage>
        <taxon>Bacteria</taxon>
        <taxon>Bacillati</taxon>
        <taxon>Bacillota</taxon>
        <taxon>Clostridia</taxon>
        <taxon>Peptostreptococcales</taxon>
        <taxon>Peptostreptococcaceae</taxon>
        <taxon>Romboutsia</taxon>
    </lineage>
</organism>
<dbReference type="SUPFAM" id="SSF53850">
    <property type="entry name" value="Periplasmic binding protein-like II"/>
    <property type="match status" value="1"/>
</dbReference>
<proteinExistence type="predicted"/>
<sequence length="351" mass="38915">MVITTSVTGCQSSKSGENEIDTSSLTIQQIEEKAKEEGKLASLGMPDTWANWVETWEDIESKYGIKHNDTDMSSAEEVAKFDAEKNNATADIGDVGISFGPIAENKGVTMAYKTSYWDEIPDWAKDDDGDWIVGYTGTIAIITDKTKVDKAPQSWEDLKNGNYKVCVGDVTKATQAQNAVLSAAYAFGGDESNLQPGIDFFAELAKNGRISSISDAKPANLEKGEIEVAFLWDFNAINYADQIDRDRFEITILDEASVMSGYATIINKYAKNPHAAILAREYILSDEGQENLAKGYARPIRNVELSEDVKSKLLDDSEYKNVITISDYEAWEKSAKELPQKWQQEVLVHVK</sequence>
<dbReference type="Pfam" id="PF13343">
    <property type="entry name" value="SBP_bac_6"/>
    <property type="match status" value="1"/>
</dbReference>
<keyword evidence="1" id="KW-0732">Signal</keyword>
<comment type="caution">
    <text evidence="3">The sequence shown here is derived from an EMBL/GenBank/DDBJ whole genome shotgun (WGS) entry which is preliminary data.</text>
</comment>
<keyword evidence="4" id="KW-1185">Reference proteome</keyword>